<dbReference type="EMBL" id="CP063310">
    <property type="protein sequence ID" value="QOS67700.1"/>
    <property type="molecule type" value="Genomic_DNA"/>
</dbReference>
<organism evidence="1 2">
    <name type="scientific">Eggerthella guodeyinii</name>
    <dbReference type="NCBI Taxonomy" id="2690837"/>
    <lineage>
        <taxon>Bacteria</taxon>
        <taxon>Bacillati</taxon>
        <taxon>Actinomycetota</taxon>
        <taxon>Coriobacteriia</taxon>
        <taxon>Eggerthellales</taxon>
        <taxon>Eggerthellaceae</taxon>
        <taxon>Eggerthella</taxon>
    </lineage>
</organism>
<accession>A0A6L7IPH9</accession>
<dbReference type="InterPro" id="IPR025699">
    <property type="entry name" value="ABC2_memb-like"/>
</dbReference>
<dbReference type="RefSeq" id="WP_160941192.1">
    <property type="nucleotide sequence ID" value="NZ_CP063310.1"/>
</dbReference>
<dbReference type="Proteomes" id="UP000478463">
    <property type="component" value="Chromosome"/>
</dbReference>
<reference evidence="1 2" key="1">
    <citation type="submission" date="2020-10" db="EMBL/GenBank/DDBJ databases">
        <title>Eggerthella sp. nov., isolated from human feces.</title>
        <authorList>
            <person name="Yajun G."/>
        </authorList>
    </citation>
    <scope>NUCLEOTIDE SEQUENCE [LARGE SCALE GENOMIC DNA]</scope>
    <source>
        <strain evidence="1 2">HF-1101</strain>
    </source>
</reference>
<dbReference type="KEGG" id="egd:GS424_014495"/>
<evidence type="ECO:0000313" key="2">
    <source>
        <dbReference type="Proteomes" id="UP000478463"/>
    </source>
</evidence>
<name>A0A6L7IPH9_9ACTN</name>
<dbReference type="PANTHER" id="PTHR41309">
    <property type="entry name" value="MEMBRANE PROTEIN-RELATED"/>
    <property type="match status" value="1"/>
</dbReference>
<proteinExistence type="predicted"/>
<dbReference type="PANTHER" id="PTHR41309:SF2">
    <property type="entry name" value="MEMBRANE PROTEIN"/>
    <property type="match status" value="1"/>
</dbReference>
<sequence>MKAMIMSDLLIAKKYLLQQLGIAIVVGIFICIMIGNLYVVPPAVGVMIPFSLTIMILSLDERANWQQFRLALPISRADVIKGRYASFLLLALCGIAVGLLTTFLVIIAAQVAPNVPQLADLMVNFSWQALLMVSVVGISIILVMLSITMPVFSRFGMTKGVRYIPLLIIFGVFIAFSFSGDGPPPAFALDVLNLLETPAGTVAVAAGILAIVAVVYVVSAIISMGLYKKREL</sequence>
<protein>
    <submittedName>
        <fullName evidence="1">ABC-2 transporter permease</fullName>
    </submittedName>
</protein>
<evidence type="ECO:0000313" key="1">
    <source>
        <dbReference type="EMBL" id="QOS67700.1"/>
    </source>
</evidence>
<gene>
    <name evidence="1" type="ORF">GS424_014495</name>
</gene>
<dbReference type="AlphaFoldDB" id="A0A6L7IPH9"/>
<dbReference type="Pfam" id="PF13346">
    <property type="entry name" value="ABC2_membrane_5"/>
    <property type="match status" value="1"/>
</dbReference>